<proteinExistence type="predicted"/>
<dbReference type="InterPro" id="IPR051599">
    <property type="entry name" value="Cell_Envelope_Assoc"/>
</dbReference>
<dbReference type="InterPro" id="IPR014729">
    <property type="entry name" value="Rossmann-like_a/b/a_fold"/>
</dbReference>
<dbReference type="CDD" id="cd06259">
    <property type="entry name" value="YdcF-like"/>
    <property type="match status" value="1"/>
</dbReference>
<dbReference type="GO" id="GO:0043164">
    <property type="term" value="P:Gram-negative-bacterium-type cell wall biogenesis"/>
    <property type="evidence" value="ECO:0007669"/>
    <property type="project" value="TreeGrafter"/>
</dbReference>
<feature type="region of interest" description="Disordered" evidence="1">
    <location>
        <begin position="194"/>
        <end position="229"/>
    </location>
</feature>
<comment type="caution">
    <text evidence="3">The sequence shown here is derived from an EMBL/GenBank/DDBJ whole genome shotgun (WGS) entry which is preliminary data.</text>
</comment>
<dbReference type="Pfam" id="PF02698">
    <property type="entry name" value="DUF218"/>
    <property type="match status" value="1"/>
</dbReference>
<dbReference type="GO" id="GO:0005886">
    <property type="term" value="C:plasma membrane"/>
    <property type="evidence" value="ECO:0007669"/>
    <property type="project" value="TreeGrafter"/>
</dbReference>
<feature type="domain" description="DUF218" evidence="2">
    <location>
        <begin position="109"/>
        <end position="289"/>
    </location>
</feature>
<dbReference type="EMBL" id="JRVJ01000011">
    <property type="protein sequence ID" value="KGM18479.1"/>
    <property type="molecule type" value="Genomic_DNA"/>
</dbReference>
<organism evidence="3 4">
    <name type="scientific">Corynebacterium auriscanis</name>
    <dbReference type="NCBI Taxonomy" id="99807"/>
    <lineage>
        <taxon>Bacteria</taxon>
        <taxon>Bacillati</taxon>
        <taxon>Actinomycetota</taxon>
        <taxon>Actinomycetes</taxon>
        <taxon>Mycobacteriales</taxon>
        <taxon>Corynebacteriaceae</taxon>
        <taxon>Corynebacterium</taxon>
    </lineage>
</organism>
<gene>
    <name evidence="3" type="ORF">MA47_07050</name>
</gene>
<dbReference type="PANTHER" id="PTHR30336:SF4">
    <property type="entry name" value="ENVELOPE BIOGENESIS FACTOR ELYC"/>
    <property type="match status" value="1"/>
</dbReference>
<evidence type="ECO:0000313" key="3">
    <source>
        <dbReference type="EMBL" id="KGM18479.1"/>
    </source>
</evidence>
<dbReference type="Gene3D" id="3.40.50.620">
    <property type="entry name" value="HUPs"/>
    <property type="match status" value="1"/>
</dbReference>
<name>A0A0A2DKP8_9CORY</name>
<sequence>MNHFARFVVKGVASTKELGSEAAISDRQVEAADAIIVLGAGLTGDRPSPVLARRLDRAVQVIRRLDATASGHAAEKNFQDRGVPVARRLDTVAGGVVGQEGAQDRGVQVARRLDTVAGGVAGQEGAQDRGVLIVSGGQGADEPCSEASAMARYLLEEAQLGVPGARWVVLQEQLATSTEENLANSTRMLLDYRTQERSGKQSQTHDHSGEKCQVSEHHGEANRSWAQRGGGEIMGEEHRIIVVTSDFHVPRTRWHAQRAQRAFPEVCYQIVGAVTPVGARPAAYVREYVASVVQVWLPQLFSRIVSRSRP</sequence>
<evidence type="ECO:0000256" key="1">
    <source>
        <dbReference type="SAM" id="MobiDB-lite"/>
    </source>
</evidence>
<dbReference type="GO" id="GO:0000270">
    <property type="term" value="P:peptidoglycan metabolic process"/>
    <property type="evidence" value="ECO:0007669"/>
    <property type="project" value="TreeGrafter"/>
</dbReference>
<reference evidence="3 4" key="1">
    <citation type="submission" date="2014-10" db="EMBL/GenBank/DDBJ databases">
        <title>Whole Genome sequence of Corynebacterium auriscanis strain CIP 106629.</title>
        <authorList>
            <person name="Hassan S.S."/>
            <person name="Jamal S.B."/>
            <person name="Tiwari S."/>
            <person name="Oliveira L.D.C."/>
            <person name="Souza F."/>
            <person name="Mariano D.C."/>
            <person name="Almeida S."/>
            <person name="Dorella F."/>
            <person name="Pereira F."/>
            <person name="Carvalho A."/>
            <person name="Leal C.A."/>
            <person name="Soares S.D.C."/>
            <person name="Figueiredo H.C."/>
            <person name="Silva A."/>
            <person name="Azevedo V.A."/>
        </authorList>
    </citation>
    <scope>NUCLEOTIDE SEQUENCE [LARGE SCALE GENOMIC DNA]</scope>
    <source>
        <strain evidence="3 4">CIP 106629</strain>
    </source>
</reference>
<keyword evidence="4" id="KW-1185">Reference proteome</keyword>
<evidence type="ECO:0000259" key="2">
    <source>
        <dbReference type="Pfam" id="PF02698"/>
    </source>
</evidence>
<evidence type="ECO:0000313" key="4">
    <source>
        <dbReference type="Proteomes" id="UP000030145"/>
    </source>
</evidence>
<accession>A0A0A2DKP8</accession>
<dbReference type="Proteomes" id="UP000030145">
    <property type="component" value="Unassembled WGS sequence"/>
</dbReference>
<dbReference type="AlphaFoldDB" id="A0A0A2DKP8"/>
<dbReference type="PANTHER" id="PTHR30336">
    <property type="entry name" value="INNER MEMBRANE PROTEIN, PROBABLE PERMEASE"/>
    <property type="match status" value="1"/>
</dbReference>
<dbReference type="InterPro" id="IPR003848">
    <property type="entry name" value="DUF218"/>
</dbReference>
<feature type="compositionally biased region" description="Basic and acidic residues" evidence="1">
    <location>
        <begin position="194"/>
        <end position="221"/>
    </location>
</feature>
<protein>
    <recommendedName>
        <fullName evidence="2">DUF218 domain-containing protein</fullName>
    </recommendedName>
</protein>